<dbReference type="EMBL" id="FBWH01000027">
    <property type="protein sequence ID" value="CUX36197.1"/>
    <property type="molecule type" value="Genomic_DNA"/>
</dbReference>
<organism evidence="1 2">
    <name type="scientific">Agrobacterium genomosp. 13 str. CFBP 6927</name>
    <dbReference type="NCBI Taxonomy" id="1183428"/>
    <lineage>
        <taxon>Bacteria</taxon>
        <taxon>Pseudomonadati</taxon>
        <taxon>Pseudomonadota</taxon>
        <taxon>Alphaproteobacteria</taxon>
        <taxon>Hyphomicrobiales</taxon>
        <taxon>Rhizobiaceae</taxon>
        <taxon>Rhizobium/Agrobacterium group</taxon>
        <taxon>Agrobacterium</taxon>
        <taxon>Agrobacterium tumefaciens complex</taxon>
    </lineage>
</organism>
<reference evidence="1 2" key="1">
    <citation type="submission" date="2016-01" db="EMBL/GenBank/DDBJ databases">
        <authorList>
            <person name="Regsiter A."/>
            <person name="william w."/>
        </authorList>
    </citation>
    <scope>NUCLEOTIDE SEQUENCE [LARGE SCALE GENOMIC DNA]</scope>
    <source>
        <strain evidence="1 2">CFBP 6927</strain>
    </source>
</reference>
<proteinExistence type="predicted"/>
<evidence type="ECO:0000313" key="1">
    <source>
        <dbReference type="EMBL" id="CUX36197.1"/>
    </source>
</evidence>
<dbReference type="Proteomes" id="UP000191812">
    <property type="component" value="Unassembled WGS sequence"/>
</dbReference>
<accession>A0ABP2BHP2</accession>
<evidence type="ECO:0008006" key="3">
    <source>
        <dbReference type="Google" id="ProtNLM"/>
    </source>
</evidence>
<name>A0ABP2BHP2_9HYPH</name>
<keyword evidence="2" id="KW-1185">Reference proteome</keyword>
<sequence>MSHPARAAIEEWLPIFHRTAEQDYRYYNYDRRDNQRAFEDRRHRAYDDGGRKIQCLIRRFAF</sequence>
<comment type="caution">
    <text evidence="1">The sequence shown here is derived from an EMBL/GenBank/DDBJ whole genome shotgun (WGS) entry which is preliminary data.</text>
</comment>
<gene>
    <name evidence="1" type="ORF">AGR13a_Cc330037</name>
</gene>
<protein>
    <recommendedName>
        <fullName evidence="3">KTSC domain-containing protein</fullName>
    </recommendedName>
</protein>
<evidence type="ECO:0000313" key="2">
    <source>
        <dbReference type="Proteomes" id="UP000191812"/>
    </source>
</evidence>